<dbReference type="EMBL" id="MN740705">
    <property type="protein sequence ID" value="QHU09166.1"/>
    <property type="molecule type" value="Genomic_DNA"/>
</dbReference>
<protein>
    <submittedName>
        <fullName evidence="1">Uncharacterized protein</fullName>
    </submittedName>
</protein>
<reference evidence="1" key="1">
    <citation type="journal article" date="2020" name="Nature">
        <title>Giant virus diversity and host interactions through global metagenomics.</title>
        <authorList>
            <person name="Schulz F."/>
            <person name="Roux S."/>
            <person name="Paez-Espino D."/>
            <person name="Jungbluth S."/>
            <person name="Walsh D.A."/>
            <person name="Denef V.J."/>
            <person name="McMahon K.D."/>
            <person name="Konstantinidis K.T."/>
            <person name="Eloe-Fadrosh E.A."/>
            <person name="Kyrpides N.C."/>
            <person name="Woyke T."/>
        </authorList>
    </citation>
    <scope>NUCLEOTIDE SEQUENCE</scope>
    <source>
        <strain evidence="1">GVMAG-S-1074260-58</strain>
    </source>
</reference>
<organism evidence="1">
    <name type="scientific">viral metagenome</name>
    <dbReference type="NCBI Taxonomy" id="1070528"/>
    <lineage>
        <taxon>unclassified sequences</taxon>
        <taxon>metagenomes</taxon>
        <taxon>organismal metagenomes</taxon>
    </lineage>
</organism>
<proteinExistence type="predicted"/>
<evidence type="ECO:0000313" key="1">
    <source>
        <dbReference type="EMBL" id="QHU09166.1"/>
    </source>
</evidence>
<name>A0A6C0JWI1_9ZZZZ</name>
<sequence length="226" mass="26844">MLIILRGHIRNSFKNDNLYNLIKTIYKHIPNLSIYIHTWSIYSNGISWRRISKNNSPVNDIVIYNYFKDLKHLIKHIIIDDDSKINLIGNTSGIICKSNMPTLGWKYYWYGKYQIVNYMKEHLDPLSMKDTIVNCRFDVLENSNSIQMDTLIPFILTHNNKPLHKNMFLYDKEFTGIDNIYIGNISTMYPLIYKFFYELDDILLKYPNIGNQERIVFRQSNELLNG</sequence>
<accession>A0A6C0JWI1</accession>
<dbReference type="AlphaFoldDB" id="A0A6C0JWI1"/>